<accession>A0A558C202</accession>
<dbReference type="RefSeq" id="WP_144843100.1">
    <property type="nucleotide sequence ID" value="NZ_VMRJ01000001.1"/>
</dbReference>
<dbReference type="GO" id="GO:0015031">
    <property type="term" value="P:protein transport"/>
    <property type="evidence" value="ECO:0007669"/>
    <property type="project" value="UniProtKB-KW"/>
</dbReference>
<keyword evidence="7" id="KW-0653">Protein transport</keyword>
<dbReference type="GO" id="GO:0005886">
    <property type="term" value="C:plasma membrane"/>
    <property type="evidence" value="ECO:0007669"/>
    <property type="project" value="UniProtKB-SubCell"/>
</dbReference>
<evidence type="ECO:0000256" key="2">
    <source>
        <dbReference type="ARBA" id="ARBA00005811"/>
    </source>
</evidence>
<comment type="subcellular location">
    <subcellularLocation>
        <location evidence="1">Cell membrane</location>
        <topology evidence="1">Single-pass membrane protein</topology>
    </subcellularLocation>
    <subcellularLocation>
        <location evidence="7">Cell membrane</location>
        <topology evidence="7">Single-pass type II membrane protein</topology>
    </subcellularLocation>
</comment>
<gene>
    <name evidence="9" type="ORF">FNT36_01025</name>
</gene>
<keyword evidence="5 8" id="KW-1133">Transmembrane helix</keyword>
<evidence type="ECO:0000313" key="10">
    <source>
        <dbReference type="Proteomes" id="UP000317624"/>
    </source>
</evidence>
<dbReference type="PANTHER" id="PTHR30558">
    <property type="entry name" value="EXBD MEMBRANE COMPONENT OF PMF-DRIVEN MACROMOLECULE IMPORT SYSTEM"/>
    <property type="match status" value="1"/>
</dbReference>
<reference evidence="9 10" key="1">
    <citation type="submission" date="2019-07" db="EMBL/GenBank/DDBJ databases">
        <title>Hymenobacter sp. straun FUR1 Genome sequencing and assembly.</title>
        <authorList>
            <person name="Chhetri G."/>
        </authorList>
    </citation>
    <scope>NUCLEOTIDE SEQUENCE [LARGE SCALE GENOMIC DNA]</scope>
    <source>
        <strain evidence="9 10">Fur1</strain>
    </source>
</reference>
<comment type="caution">
    <text evidence="9">The sequence shown here is derived from an EMBL/GenBank/DDBJ whole genome shotgun (WGS) entry which is preliminary data.</text>
</comment>
<evidence type="ECO:0000256" key="5">
    <source>
        <dbReference type="ARBA" id="ARBA00022989"/>
    </source>
</evidence>
<evidence type="ECO:0000256" key="4">
    <source>
        <dbReference type="ARBA" id="ARBA00022692"/>
    </source>
</evidence>
<keyword evidence="10" id="KW-1185">Reference proteome</keyword>
<dbReference type="EMBL" id="VMRJ01000001">
    <property type="protein sequence ID" value="TVT42707.1"/>
    <property type="molecule type" value="Genomic_DNA"/>
</dbReference>
<evidence type="ECO:0000256" key="3">
    <source>
        <dbReference type="ARBA" id="ARBA00022475"/>
    </source>
</evidence>
<proteinExistence type="inferred from homology"/>
<evidence type="ECO:0000256" key="8">
    <source>
        <dbReference type="SAM" id="Phobius"/>
    </source>
</evidence>
<evidence type="ECO:0000256" key="7">
    <source>
        <dbReference type="RuleBase" id="RU003879"/>
    </source>
</evidence>
<evidence type="ECO:0000256" key="1">
    <source>
        <dbReference type="ARBA" id="ARBA00004162"/>
    </source>
</evidence>
<comment type="similarity">
    <text evidence="2 7">Belongs to the ExbD/TolR family.</text>
</comment>
<dbReference type="Proteomes" id="UP000317624">
    <property type="component" value="Unassembled WGS sequence"/>
</dbReference>
<dbReference type="GO" id="GO:0022857">
    <property type="term" value="F:transmembrane transporter activity"/>
    <property type="evidence" value="ECO:0007669"/>
    <property type="project" value="InterPro"/>
</dbReference>
<sequence>MNLSRRRHASSHVETSSMNDIMFFLMLFFLIVSTMVNPNVIKLLLPNAKSSKQVMKQPITVSINAAGEYFVNKKPATAATLESELRALIPADAPAEAQPTVVLRVDAGLNVQKLVDVLEIGNRLKMKMVMATQSQQAAGK</sequence>
<feature type="transmembrane region" description="Helical" evidence="8">
    <location>
        <begin position="21"/>
        <end position="45"/>
    </location>
</feature>
<evidence type="ECO:0000256" key="6">
    <source>
        <dbReference type="ARBA" id="ARBA00023136"/>
    </source>
</evidence>
<dbReference type="InterPro" id="IPR003400">
    <property type="entry name" value="ExbD"/>
</dbReference>
<dbReference type="Gene3D" id="3.30.420.270">
    <property type="match status" value="1"/>
</dbReference>
<organism evidence="9 10">
    <name type="scientific">Hymenobacter setariae</name>
    <dbReference type="NCBI Taxonomy" id="2594794"/>
    <lineage>
        <taxon>Bacteria</taxon>
        <taxon>Pseudomonadati</taxon>
        <taxon>Bacteroidota</taxon>
        <taxon>Cytophagia</taxon>
        <taxon>Cytophagales</taxon>
        <taxon>Hymenobacteraceae</taxon>
        <taxon>Hymenobacter</taxon>
    </lineage>
</organism>
<dbReference type="Pfam" id="PF02472">
    <property type="entry name" value="ExbD"/>
    <property type="match status" value="1"/>
</dbReference>
<name>A0A558C202_9BACT</name>
<dbReference type="AlphaFoldDB" id="A0A558C202"/>
<keyword evidence="7" id="KW-0813">Transport</keyword>
<keyword evidence="6 8" id="KW-0472">Membrane</keyword>
<protein>
    <submittedName>
        <fullName evidence="9">Biopolymer transporter ExbD</fullName>
    </submittedName>
</protein>
<keyword evidence="4 7" id="KW-0812">Transmembrane</keyword>
<keyword evidence="3" id="KW-1003">Cell membrane</keyword>
<dbReference type="OrthoDB" id="9793581at2"/>
<evidence type="ECO:0000313" key="9">
    <source>
        <dbReference type="EMBL" id="TVT42707.1"/>
    </source>
</evidence>